<keyword evidence="11" id="KW-0234">DNA repair</keyword>
<dbReference type="InterPro" id="IPR027417">
    <property type="entry name" value="P-loop_NTPase"/>
</dbReference>
<keyword evidence="8" id="KW-0408">Iron</keyword>
<sequence>MKNNDQIKLSVRELVEFVLKGGDLNSKFIGNNRALEGSKIHRLLQKKYKDDMEDVEYKSEQSLKYEFEYKSFNFFIEGRADGVIIFQDGITIDEIKTTTIPLKNIDENYNEVHWAQAKCYAYIYSIQNGIRDIDVQLTYYNIVTDQIKYFKKVFRFETLKYFFYDLLEKYFYFANYTKKLKEDRNESIKVLKFPFKKYRQGQREIAVGVYTTLKCSKNVFIQAPTGIGKTISTVFPSIKAMGEGLVSKILYLTAKNITSNVVLETLKVMKYKGLKLKSVIITAKQKICFNEEVLCNPEACEFAKGHFDRVNEALFEVLDNEDIIDRNVIVKYAKKFKICPFEFSLEITSVADFVICDYNYVFDPSAYLRGFFEEQKQDYVFLIDECHNLIDRSREMFSSELYKKPILDLKKTMRIIEPSISRSLNKINLFMVKLKKMCGNKGFYVDQQQVSDIYPLLKDFISKSEEWLSKNENTQGYEELLEVYFNVIKYIKISEMYDENFVTYVERVRDDLKIKLFCVDSSKLLNNVLKRCKSSVFFSATLSPINYFKKMLGGEGGDYVIKAVSPFPGENRSVIIANRISTKYKNRRNTYEDISDYINCIASAKKGNYLVFFPSYEYMEKVYNEFLSKYTSFNAIIQMIDMEENKREVFLKNFDSPNKNTIGFVVLGGMFSEGIDLKGDKLIGAVIVGVGLPKICFERNIIKEHFNLKVGAGYEYAYMYPGMNKVLQAAGRVIRTAEDRGIILFIDERFTHNEYKKLLKHYSTNYSVIRNKDELKNIACEFWR</sequence>
<keyword evidence="7" id="KW-0067">ATP-binding</keyword>
<dbReference type="SMART" id="SM00488">
    <property type="entry name" value="DEXDc2"/>
    <property type="match status" value="1"/>
</dbReference>
<gene>
    <name evidence="15" type="ORF">D4Z93_04960</name>
</gene>
<dbReference type="GO" id="GO:0003677">
    <property type="term" value="F:DNA binding"/>
    <property type="evidence" value="ECO:0007669"/>
    <property type="project" value="UniProtKB-KW"/>
</dbReference>
<evidence type="ECO:0000256" key="13">
    <source>
        <dbReference type="ARBA" id="ARBA00038058"/>
    </source>
</evidence>
<dbReference type="Proteomes" id="UP000266301">
    <property type="component" value="Chromosome"/>
</dbReference>
<evidence type="ECO:0000259" key="14">
    <source>
        <dbReference type="PROSITE" id="PS51193"/>
    </source>
</evidence>
<dbReference type="AlphaFoldDB" id="A0A386H784"/>
<evidence type="ECO:0000256" key="8">
    <source>
        <dbReference type="ARBA" id="ARBA00023004"/>
    </source>
</evidence>
<protein>
    <submittedName>
        <fullName evidence="15">ATP-dependent DNA helicase</fullName>
    </submittedName>
</protein>
<dbReference type="EMBL" id="CP032416">
    <property type="protein sequence ID" value="AYD41423.1"/>
    <property type="molecule type" value="Genomic_DNA"/>
</dbReference>
<feature type="domain" description="Helicase ATP-binding" evidence="14">
    <location>
        <begin position="188"/>
        <end position="438"/>
    </location>
</feature>
<dbReference type="KEGG" id="cfer:D4Z93_04960"/>
<dbReference type="GO" id="GO:0005524">
    <property type="term" value="F:ATP binding"/>
    <property type="evidence" value="ECO:0007669"/>
    <property type="project" value="UniProtKB-KW"/>
</dbReference>
<keyword evidence="10" id="KW-0238">DNA-binding</keyword>
<dbReference type="InterPro" id="IPR014013">
    <property type="entry name" value="Helic_SF1/SF2_ATP-bd_DinG/Rad3"/>
</dbReference>
<keyword evidence="12" id="KW-0413">Isomerase</keyword>
<organism evidence="15 16">
    <name type="scientific">Clostridium fermenticellae</name>
    <dbReference type="NCBI Taxonomy" id="2068654"/>
    <lineage>
        <taxon>Bacteria</taxon>
        <taxon>Bacillati</taxon>
        <taxon>Bacillota</taxon>
        <taxon>Clostridia</taxon>
        <taxon>Eubacteriales</taxon>
        <taxon>Clostridiaceae</taxon>
        <taxon>Clostridium</taxon>
    </lineage>
</organism>
<dbReference type="GO" id="GO:0016818">
    <property type="term" value="F:hydrolase activity, acting on acid anhydrides, in phosphorus-containing anhydrides"/>
    <property type="evidence" value="ECO:0007669"/>
    <property type="project" value="InterPro"/>
</dbReference>
<dbReference type="PANTHER" id="PTHR11472">
    <property type="entry name" value="DNA REPAIR DEAD HELICASE RAD3/XP-D SUBFAMILY MEMBER"/>
    <property type="match status" value="1"/>
</dbReference>
<dbReference type="InterPro" id="IPR011604">
    <property type="entry name" value="PDDEXK-like_dom_sf"/>
</dbReference>
<dbReference type="SMART" id="SM00491">
    <property type="entry name" value="HELICc2"/>
    <property type="match status" value="1"/>
</dbReference>
<name>A0A386H784_9CLOT</name>
<dbReference type="InterPro" id="IPR006555">
    <property type="entry name" value="ATP-dep_Helicase_C"/>
</dbReference>
<dbReference type="SUPFAM" id="SSF52540">
    <property type="entry name" value="P-loop containing nucleoside triphosphate hydrolases"/>
    <property type="match status" value="2"/>
</dbReference>
<evidence type="ECO:0000256" key="7">
    <source>
        <dbReference type="ARBA" id="ARBA00022840"/>
    </source>
</evidence>
<keyword evidence="2" id="KW-0479">Metal-binding</keyword>
<dbReference type="GO" id="GO:0043139">
    <property type="term" value="F:5'-3' DNA helicase activity"/>
    <property type="evidence" value="ECO:0007669"/>
    <property type="project" value="UniProtKB-EC"/>
</dbReference>
<keyword evidence="9" id="KW-0411">Iron-sulfur</keyword>
<dbReference type="InterPro" id="IPR042493">
    <property type="entry name" value="XPD_DNA_FeS"/>
</dbReference>
<dbReference type="InterPro" id="IPR045028">
    <property type="entry name" value="DinG/Rad3-like"/>
</dbReference>
<dbReference type="Gene3D" id="3.90.320.10">
    <property type="match status" value="1"/>
</dbReference>
<dbReference type="RefSeq" id="WP_119974233.1">
    <property type="nucleotide sequence ID" value="NZ_CP032416.1"/>
</dbReference>
<dbReference type="InterPro" id="IPR006554">
    <property type="entry name" value="Helicase-like_DEXD_c2"/>
</dbReference>
<keyword evidence="1" id="KW-0004">4Fe-4S</keyword>
<dbReference type="GO" id="GO:0006281">
    <property type="term" value="P:DNA repair"/>
    <property type="evidence" value="ECO:0007669"/>
    <property type="project" value="UniProtKB-KW"/>
</dbReference>
<keyword evidence="4" id="KW-0227">DNA damage</keyword>
<evidence type="ECO:0000256" key="12">
    <source>
        <dbReference type="ARBA" id="ARBA00023235"/>
    </source>
</evidence>
<evidence type="ECO:0000256" key="5">
    <source>
        <dbReference type="ARBA" id="ARBA00022801"/>
    </source>
</evidence>
<evidence type="ECO:0000313" key="15">
    <source>
        <dbReference type="EMBL" id="AYD41423.1"/>
    </source>
</evidence>
<dbReference type="InterPro" id="IPR010614">
    <property type="entry name" value="RAD3-like_helicase_DEAD"/>
</dbReference>
<evidence type="ECO:0000256" key="11">
    <source>
        <dbReference type="ARBA" id="ARBA00023204"/>
    </source>
</evidence>
<dbReference type="Gene3D" id="1.10.30.20">
    <property type="entry name" value="Bacterial XPD DNA helicase, FeS cluster domain"/>
    <property type="match status" value="1"/>
</dbReference>
<dbReference type="PROSITE" id="PS51193">
    <property type="entry name" value="HELICASE_ATP_BIND_2"/>
    <property type="match status" value="1"/>
</dbReference>
<evidence type="ECO:0000256" key="10">
    <source>
        <dbReference type="ARBA" id="ARBA00023125"/>
    </source>
</evidence>
<reference evidence="15 16" key="1">
    <citation type="journal article" date="2019" name="Int. J. Syst. Evol. Microbiol.">
        <title>Clostridium fermenticellae sp. nov., isolated from the mud in a fermentation cellar for the production of the Chinese liquor, baijiu.</title>
        <authorList>
            <person name="Xu P.X."/>
            <person name="Chai L.J."/>
            <person name="Qiu T."/>
            <person name="Zhang X.J."/>
            <person name="Lu Z.M."/>
            <person name="Xiao C."/>
            <person name="Wang S.T."/>
            <person name="Shen C.H."/>
            <person name="Shi J.S."/>
            <person name="Xu Z.H."/>
        </authorList>
    </citation>
    <scope>NUCLEOTIDE SEQUENCE [LARGE SCALE GENOMIC DNA]</scope>
    <source>
        <strain evidence="15 16">JN500901</strain>
    </source>
</reference>
<evidence type="ECO:0000256" key="6">
    <source>
        <dbReference type="ARBA" id="ARBA00022806"/>
    </source>
</evidence>
<keyword evidence="5" id="KW-0378">Hydrolase</keyword>
<keyword evidence="3" id="KW-0547">Nucleotide-binding</keyword>
<dbReference type="SMART" id="SM00487">
    <property type="entry name" value="DEXDc"/>
    <property type="match status" value="1"/>
</dbReference>
<dbReference type="Gene3D" id="3.40.50.300">
    <property type="entry name" value="P-loop containing nucleotide triphosphate hydrolases"/>
    <property type="match status" value="2"/>
</dbReference>
<dbReference type="Pfam" id="PF13307">
    <property type="entry name" value="Helicase_C_2"/>
    <property type="match status" value="1"/>
</dbReference>
<dbReference type="OrthoDB" id="9765586at2"/>
<evidence type="ECO:0000256" key="9">
    <source>
        <dbReference type="ARBA" id="ARBA00023014"/>
    </source>
</evidence>
<evidence type="ECO:0000256" key="4">
    <source>
        <dbReference type="ARBA" id="ARBA00022763"/>
    </source>
</evidence>
<proteinExistence type="inferred from homology"/>
<comment type="similarity">
    <text evidence="13">Belongs to the helicase family. DinG subfamily.</text>
</comment>
<keyword evidence="6 15" id="KW-0347">Helicase</keyword>
<dbReference type="Pfam" id="PF06733">
    <property type="entry name" value="DEAD_2"/>
    <property type="match status" value="1"/>
</dbReference>
<evidence type="ECO:0000256" key="1">
    <source>
        <dbReference type="ARBA" id="ARBA00022485"/>
    </source>
</evidence>
<evidence type="ECO:0000313" key="16">
    <source>
        <dbReference type="Proteomes" id="UP000266301"/>
    </source>
</evidence>
<dbReference type="GO" id="GO:0051539">
    <property type="term" value="F:4 iron, 4 sulfur cluster binding"/>
    <property type="evidence" value="ECO:0007669"/>
    <property type="project" value="UniProtKB-KW"/>
</dbReference>
<dbReference type="GO" id="GO:0046872">
    <property type="term" value="F:metal ion binding"/>
    <property type="evidence" value="ECO:0007669"/>
    <property type="project" value="UniProtKB-KW"/>
</dbReference>
<accession>A0A386H784</accession>
<evidence type="ECO:0000256" key="3">
    <source>
        <dbReference type="ARBA" id="ARBA00022741"/>
    </source>
</evidence>
<dbReference type="InterPro" id="IPR014001">
    <property type="entry name" value="Helicase_ATP-bd"/>
</dbReference>
<dbReference type="Gene3D" id="1.10.275.40">
    <property type="match status" value="1"/>
</dbReference>
<keyword evidence="16" id="KW-1185">Reference proteome</keyword>
<evidence type="ECO:0000256" key="2">
    <source>
        <dbReference type="ARBA" id="ARBA00022723"/>
    </source>
</evidence>
<dbReference type="PANTHER" id="PTHR11472:SF34">
    <property type="entry name" value="REGULATOR OF TELOMERE ELONGATION HELICASE 1"/>
    <property type="match status" value="1"/>
</dbReference>